<dbReference type="SUPFAM" id="SSF54593">
    <property type="entry name" value="Glyoxalase/Bleomycin resistance protein/Dihydroxybiphenyl dioxygenase"/>
    <property type="match status" value="1"/>
</dbReference>
<dbReference type="EMBL" id="BHXC01000001">
    <property type="protein sequence ID" value="GCB87475.1"/>
    <property type="molecule type" value="Genomic_DNA"/>
</dbReference>
<gene>
    <name evidence="1" type="ORF">SALB_00126</name>
</gene>
<dbReference type="PANTHER" id="PTHR35908:SF1">
    <property type="entry name" value="CONSERVED PROTEIN"/>
    <property type="match status" value="1"/>
</dbReference>
<dbReference type="InterPro" id="IPR029068">
    <property type="entry name" value="Glyas_Bleomycin-R_OHBP_Dase"/>
</dbReference>
<dbReference type="InterPro" id="IPR041581">
    <property type="entry name" value="Glyoxalase_6"/>
</dbReference>
<dbReference type="CDD" id="cd06587">
    <property type="entry name" value="VOC"/>
    <property type="match status" value="1"/>
</dbReference>
<evidence type="ECO:0000313" key="1">
    <source>
        <dbReference type="EMBL" id="GCB87475.1"/>
    </source>
</evidence>
<dbReference type="AlphaFoldDB" id="A0A059WGE5"/>
<dbReference type="Proteomes" id="UP000288351">
    <property type="component" value="Unassembled WGS sequence"/>
</dbReference>
<evidence type="ECO:0000313" key="2">
    <source>
        <dbReference type="Proteomes" id="UP000288351"/>
    </source>
</evidence>
<proteinExistence type="predicted"/>
<dbReference type="STRING" id="68570.DC74_8079"/>
<sequence length="156" mass="17215">MGVRVAHVRRCGGYVPVARDVVEVTGERGLSEVMRKLQAVALDCADPVRLAEFYAELLGGRVVADPEDPGWVEVQGFAGTPLACQRVDGYRPPDWPGQQRPQQLHLDFDVDDLDGEEKRVLALGATVLERTDQIRPGANWRVYADPAGHPFCLCLH</sequence>
<name>A0A059WGE5_STRNR</name>
<dbReference type="eggNOG" id="COG0346">
    <property type="taxonomic scope" value="Bacteria"/>
</dbReference>
<protein>
    <submittedName>
        <fullName evidence="1">Glyoxalase</fullName>
    </submittedName>
</protein>
<accession>A0A059WGE5</accession>
<comment type="caution">
    <text evidence="1">The sequence shown here is derived from an EMBL/GenBank/DDBJ whole genome shotgun (WGS) entry which is preliminary data.</text>
</comment>
<dbReference type="Gene3D" id="3.10.180.10">
    <property type="entry name" value="2,3-Dihydroxybiphenyl 1,2-Dioxygenase, domain 1"/>
    <property type="match status" value="1"/>
</dbReference>
<reference evidence="1 2" key="1">
    <citation type="journal article" date="2019" name="Microbiol. Resour. Announc.">
        <title>Draft Genome Sequence of the Most Traditional epsilon-Poly-l-Lysine Producer, Streptomyces albulus NBRC14147.</title>
        <authorList>
            <person name="Yamanaka K."/>
            <person name="Hamano Y."/>
        </authorList>
    </citation>
    <scope>NUCLEOTIDE SEQUENCE [LARGE SCALE GENOMIC DNA]</scope>
    <source>
        <strain evidence="1 2">NBRC 14147</strain>
    </source>
</reference>
<dbReference type="PROSITE" id="PS51819">
    <property type="entry name" value="VOC"/>
    <property type="match status" value="1"/>
</dbReference>
<dbReference type="PANTHER" id="PTHR35908">
    <property type="entry name" value="HYPOTHETICAL FUSION PROTEIN"/>
    <property type="match status" value="1"/>
</dbReference>
<dbReference type="Pfam" id="PF18029">
    <property type="entry name" value="Glyoxalase_6"/>
    <property type="match status" value="1"/>
</dbReference>
<dbReference type="InterPro" id="IPR037523">
    <property type="entry name" value="VOC_core"/>
</dbReference>
<organism evidence="1 2">
    <name type="scientific">Streptomyces noursei</name>
    <name type="common">Streptomyces albulus</name>
    <dbReference type="NCBI Taxonomy" id="1971"/>
    <lineage>
        <taxon>Bacteria</taxon>
        <taxon>Bacillati</taxon>
        <taxon>Actinomycetota</taxon>
        <taxon>Actinomycetes</taxon>
        <taxon>Kitasatosporales</taxon>
        <taxon>Streptomycetaceae</taxon>
        <taxon>Streptomyces</taxon>
    </lineage>
</organism>